<proteinExistence type="predicted"/>
<dbReference type="AlphaFoldDB" id="A0A5S4EKC2"/>
<gene>
    <name evidence="1" type="ORF">ACCUM_0575</name>
</gene>
<dbReference type="EMBL" id="SWAD01000077">
    <property type="protein sequence ID" value="TMQ75749.1"/>
    <property type="molecule type" value="Genomic_DNA"/>
</dbReference>
<dbReference type="InterPro" id="IPR009953">
    <property type="entry name" value="DRA_trans"/>
</dbReference>
<reference evidence="1 2" key="1">
    <citation type="submission" date="2019-04" db="EMBL/GenBank/DDBJ databases">
        <title>A novel phosphate-accumulating bacterium identified in bioreactor for phosphate removal from wastewater.</title>
        <authorList>
            <person name="Kotlyarov R.Y."/>
            <person name="Beletsky A.V."/>
            <person name="Kallistova A.Y."/>
            <person name="Dorofeev A.G."/>
            <person name="Nikolaev Y.Y."/>
            <person name="Pimenov N.V."/>
            <person name="Ravin N.V."/>
            <person name="Mardanov A.V."/>
        </authorList>
    </citation>
    <scope>NUCLEOTIDE SEQUENCE [LARGE SCALE GENOMIC DNA]</scope>
    <source>
        <strain evidence="1 2">Bin19</strain>
    </source>
</reference>
<dbReference type="Pfam" id="PF07357">
    <property type="entry name" value="DRAT"/>
    <property type="match status" value="1"/>
</dbReference>
<evidence type="ECO:0000313" key="1">
    <source>
        <dbReference type="EMBL" id="TMQ75749.1"/>
    </source>
</evidence>
<keyword evidence="1" id="KW-0808">Transferase</keyword>
<protein>
    <submittedName>
        <fullName evidence="1">NAD(+)--dinitrogen-reductase ADP-D-ribosyltransferase</fullName>
    </submittedName>
</protein>
<name>A0A5S4EKC2_9PROT</name>
<keyword evidence="2" id="KW-1185">Reference proteome</keyword>
<organism evidence="1 2">
    <name type="scientific">Candidatus Accumulibacter phosphatis</name>
    <dbReference type="NCBI Taxonomy" id="327160"/>
    <lineage>
        <taxon>Bacteria</taxon>
        <taxon>Pseudomonadati</taxon>
        <taxon>Pseudomonadota</taxon>
        <taxon>Betaproteobacteria</taxon>
        <taxon>Candidatus Accumulibacter</taxon>
    </lineage>
</organism>
<evidence type="ECO:0000313" key="2">
    <source>
        <dbReference type="Proteomes" id="UP000306324"/>
    </source>
</evidence>
<dbReference type="GO" id="GO:0030701">
    <property type="term" value="F:NAD+-dinitrogen-reductase ADP-D-ribosyltransferase activity"/>
    <property type="evidence" value="ECO:0007669"/>
    <property type="project" value="InterPro"/>
</dbReference>
<comment type="caution">
    <text evidence="1">The sequence shown here is derived from an EMBL/GenBank/DDBJ whole genome shotgun (WGS) entry which is preliminary data.</text>
</comment>
<dbReference type="GO" id="GO:0009399">
    <property type="term" value="P:nitrogen fixation"/>
    <property type="evidence" value="ECO:0007669"/>
    <property type="project" value="InterPro"/>
</dbReference>
<sequence length="300" mass="33664">MLTASGKDDETPMSDIPADICRAPDKASECLPTLPRLARLPINRCNLPADILGGLTYQRHPTPLQIDGVADLHKPLWALLDDIPGAGERAGRFAVYMENHFRLRHPEDAGLVKGQSGARAKASYLRVVRGWAFDSESREAAVLKGWVESRFGLTPRHHGEPLREPGSTAWQRYVEIRAQGLRGTNALEAQLDLLYAYTQYELARQFPQRTHLRLYRGVNRLAEHETVQDSRPGEKVLLLNNINSFSRSRERAGEFGDDLLAVDVPLPKLAFFSCLLPGMLRGEDEYVVIGGLYRVRLARF</sequence>
<accession>A0A5S4EKC2</accession>
<dbReference type="Proteomes" id="UP000306324">
    <property type="component" value="Unassembled WGS sequence"/>
</dbReference>